<accession>A0A1H3R3W2</accession>
<name>A0A1H3R3W2_9ACTN</name>
<gene>
    <name evidence="1" type="ORF">SAMN05444365_10750</name>
</gene>
<proteinExistence type="predicted"/>
<dbReference type="STRING" id="405436.SAMN05444365_10750"/>
<dbReference type="Proteomes" id="UP000242415">
    <property type="component" value="Unassembled WGS sequence"/>
</dbReference>
<sequence>MREAADMANAERAAIHLGDEAERTGCGMLTR</sequence>
<evidence type="ECO:0000313" key="1">
    <source>
        <dbReference type="EMBL" id="SDZ20522.1"/>
    </source>
</evidence>
<evidence type="ECO:0000313" key="2">
    <source>
        <dbReference type="Proteomes" id="UP000242415"/>
    </source>
</evidence>
<dbReference type="AlphaFoldDB" id="A0A1H3R3W2"/>
<keyword evidence="2" id="KW-1185">Reference proteome</keyword>
<reference evidence="2" key="1">
    <citation type="submission" date="2016-10" db="EMBL/GenBank/DDBJ databases">
        <authorList>
            <person name="Varghese N."/>
            <person name="Submissions S."/>
        </authorList>
    </citation>
    <scope>NUCLEOTIDE SEQUENCE [LARGE SCALE GENOMIC DNA]</scope>
    <source>
        <strain evidence="2">DSM 45245</strain>
    </source>
</reference>
<protein>
    <submittedName>
        <fullName evidence="1">Uncharacterized protein</fullName>
    </submittedName>
</protein>
<dbReference type="EMBL" id="FNPH01000007">
    <property type="protein sequence ID" value="SDZ20522.1"/>
    <property type="molecule type" value="Genomic_DNA"/>
</dbReference>
<organism evidence="1 2">
    <name type="scientific">Micromonospora pattaloongensis</name>
    <dbReference type="NCBI Taxonomy" id="405436"/>
    <lineage>
        <taxon>Bacteria</taxon>
        <taxon>Bacillati</taxon>
        <taxon>Actinomycetota</taxon>
        <taxon>Actinomycetes</taxon>
        <taxon>Micromonosporales</taxon>
        <taxon>Micromonosporaceae</taxon>
        <taxon>Micromonospora</taxon>
    </lineage>
</organism>